<reference evidence="2 3" key="1">
    <citation type="submission" date="2019-12" db="EMBL/GenBank/DDBJ databases">
        <authorList>
            <person name="Huq M.A."/>
        </authorList>
    </citation>
    <scope>NUCLEOTIDE SEQUENCE [LARGE SCALE GENOMIC DNA]</scope>
    <source>
        <strain evidence="2 3">MAH-20</strain>
    </source>
</reference>
<dbReference type="EMBL" id="WQMS01000008">
    <property type="protein sequence ID" value="MVO77947.1"/>
    <property type="molecule type" value="Genomic_DNA"/>
</dbReference>
<evidence type="ECO:0000256" key="1">
    <source>
        <dbReference type="SAM" id="Phobius"/>
    </source>
</evidence>
<protein>
    <submittedName>
        <fullName evidence="2">Uncharacterized protein</fullName>
    </submittedName>
</protein>
<evidence type="ECO:0000313" key="2">
    <source>
        <dbReference type="EMBL" id="MVO77947.1"/>
    </source>
</evidence>
<keyword evidence="1" id="KW-0812">Transmembrane</keyword>
<sequence length="721" mass="80390">MMTENGVKLPHSALLFMAAVEEARLSAQGPFRAIAPLFRIALEPQRGQFLNVTQVTANLEPLLGNNFTEHALEAFVPQLVKMGWLVEERAGDGKAAYRVPNNLQSFDEHEATEGSLKKLERLYSAFIDFLEVHAPLLKLTLTAEEFHWKLFKWATSLDGSNKEKVKAEAEKLLSGSKPSIRDAFLDEPQRLNEIDRTLSVEFAGFTKWLAMHGRPELADVASLTELGLAVEFLEELQRPSANQTLKVATTFVLDAPVLLDLLGLSGPAREDSIKRCLHALTDHGAHVVTLAHCLDELSDILSTVLDRPEGRRYGLTGDAMRANPALVRRATAVARQPDQAAKLAHVEVLVFDRSSPLNSSYFSDEMIDAFRKAASWHDIYKTEQRERDAMSIAFVMRRRQGRAHSEVFETPFVLITRNSTFTRFAERFSKANLSAPDYAFGPAIETKTLAAIVWIRFGSAAGPDLPQAHLISACDRILASNGELLRKAEARLKDLQGEDGANALLSSQQAVLDLVISTGGSPDVLSAANADELLHTFTTTAEERGRLDERKRSEAEKSKIEQDLLESRRNFETLSAKQIKEEELRNAVEVELHRRHESDRQRIVDAASSITERAEVSSYRIVVFLWTISTAAALFGQFFVWQGTSWWSQSKINFVTGLIIVLATVLAGAFGLRFLSRGRVDLAGALQSSLTRRVARRRLRAVEPVEERNRICTELEERGVL</sequence>
<evidence type="ECO:0000313" key="3">
    <source>
        <dbReference type="Proteomes" id="UP000441389"/>
    </source>
</evidence>
<name>A0A6I4J0N1_9SPHN</name>
<gene>
    <name evidence="2" type="ORF">GON01_08375</name>
</gene>
<dbReference type="AlphaFoldDB" id="A0A6I4J0N1"/>
<organism evidence="2 3">
    <name type="scientific">Sphingomonas horti</name>
    <dbReference type="NCBI Taxonomy" id="2682842"/>
    <lineage>
        <taxon>Bacteria</taxon>
        <taxon>Pseudomonadati</taxon>
        <taxon>Pseudomonadota</taxon>
        <taxon>Alphaproteobacteria</taxon>
        <taxon>Sphingomonadales</taxon>
        <taxon>Sphingomonadaceae</taxon>
        <taxon>Sphingomonas</taxon>
    </lineage>
</organism>
<feature type="transmembrane region" description="Helical" evidence="1">
    <location>
        <begin position="621"/>
        <end position="640"/>
    </location>
</feature>
<comment type="caution">
    <text evidence="2">The sequence shown here is derived from an EMBL/GenBank/DDBJ whole genome shotgun (WGS) entry which is preliminary data.</text>
</comment>
<keyword evidence="3" id="KW-1185">Reference proteome</keyword>
<feature type="transmembrane region" description="Helical" evidence="1">
    <location>
        <begin position="652"/>
        <end position="672"/>
    </location>
</feature>
<accession>A0A6I4J0N1</accession>
<dbReference type="RefSeq" id="WP_157026905.1">
    <property type="nucleotide sequence ID" value="NZ_WQMS01000008.1"/>
</dbReference>
<dbReference type="Proteomes" id="UP000441389">
    <property type="component" value="Unassembled WGS sequence"/>
</dbReference>
<keyword evidence="1" id="KW-1133">Transmembrane helix</keyword>
<proteinExistence type="predicted"/>
<keyword evidence="1" id="KW-0472">Membrane</keyword>